<dbReference type="EMBL" id="MN740296">
    <property type="protein sequence ID" value="QHT98779.1"/>
    <property type="molecule type" value="Genomic_DNA"/>
</dbReference>
<protein>
    <submittedName>
        <fullName evidence="1">Uncharacterized protein</fullName>
    </submittedName>
</protein>
<sequence length="373" mass="44942">MNLNETFNRIKAMTEVDIFAIDAKIRKNFEKELYKLNIYETKLSEIDSILENIDFKLQTKDNLISSRNELADNIEDIKMRKSFNFYLAESLPYIEEYKQILKTPVKVNFMGKASLNSKQKKQLIKNFIQVAIKYVDIELDQYEKNANIVCSNCKNKKDFDIIDNMLYICCRCYARQPIIKHNSSYNDIDRVNISSKYMYDPKIHFRDCIKQYQGKQNCSISPEVYEKLEEQFKLHYLLEGDEDTPRKERFKNVTKNQIIIFLKELDHPKHYENVHLIHYNITGIKPNDISHLEEKLLDDFDRLIELYHRKFKNIKRKNFINTQYVLYQLLQHHKYPCEKEDFIILKTVDRKFFHDEVTRELFTSLGWNHSPYF</sequence>
<reference evidence="1" key="1">
    <citation type="journal article" date="2020" name="Nature">
        <title>Giant virus diversity and host interactions through global metagenomics.</title>
        <authorList>
            <person name="Schulz F."/>
            <person name="Roux S."/>
            <person name="Paez-Espino D."/>
            <person name="Jungbluth S."/>
            <person name="Walsh D.A."/>
            <person name="Denef V.J."/>
            <person name="McMahon K.D."/>
            <person name="Konstantinidis K.T."/>
            <person name="Eloe-Fadrosh E.A."/>
            <person name="Kyrpides N.C."/>
            <person name="Woyke T."/>
        </authorList>
    </citation>
    <scope>NUCLEOTIDE SEQUENCE</scope>
    <source>
        <strain evidence="1">GVMAG-M-3300025676-16</strain>
    </source>
</reference>
<evidence type="ECO:0000313" key="1">
    <source>
        <dbReference type="EMBL" id="QHT98779.1"/>
    </source>
</evidence>
<proteinExistence type="predicted"/>
<dbReference type="InterPro" id="IPR007031">
    <property type="entry name" value="Poxvirus_VLTF3"/>
</dbReference>
<accession>A0A6C0J1N3</accession>
<dbReference type="Pfam" id="PF04947">
    <property type="entry name" value="Pox_VLTF3"/>
    <property type="match status" value="1"/>
</dbReference>
<organism evidence="1">
    <name type="scientific">viral metagenome</name>
    <dbReference type="NCBI Taxonomy" id="1070528"/>
    <lineage>
        <taxon>unclassified sequences</taxon>
        <taxon>metagenomes</taxon>
        <taxon>organismal metagenomes</taxon>
    </lineage>
</organism>
<dbReference type="GO" id="GO:0046782">
    <property type="term" value="P:regulation of viral transcription"/>
    <property type="evidence" value="ECO:0007669"/>
    <property type="project" value="InterPro"/>
</dbReference>
<dbReference type="AlphaFoldDB" id="A0A6C0J1N3"/>
<name>A0A6C0J1N3_9ZZZZ</name>